<sequence length="344" mass="39087">MASNVLYRNSWCPQCAVTGPLGIKPLQDHAAALGGQCLAVEYKNVKFTVMWRCSNGHEWQATPKNVLHSGSWCPKCAKNAPIGLQRVQDHAISLGGQCLTTTYRNSHQKLTWTCRFGHSWSASAGSVLYNGSWCPTCAATIWKTEAEVRRIFETIFFPAAFDSCFPDFLAGLQLDGYCAAMRLAFEYHGEQHYDADSYFHSRDPTSFKRQQERDAAKVERCQRAGVRLMVVPYFVRDKWTFVKLALLQWFTIARVPPEWLAFQGNFEPPTKPKAQVSPRMKNSKAERKVELQTMDHIRVLHYEDSRTRGRLVVQRWRKGHADLTVPIVETKGPADGCPGGQWQE</sequence>
<feature type="domain" description="Treble clef zinc finger" evidence="1">
    <location>
        <begin position="46"/>
        <end position="78"/>
    </location>
</feature>
<evidence type="ECO:0000259" key="1">
    <source>
        <dbReference type="Pfam" id="PF14311"/>
    </source>
</evidence>
<dbReference type="Gene3D" id="3.40.960.10">
    <property type="entry name" value="VSR Endonuclease"/>
    <property type="match status" value="1"/>
</dbReference>
<dbReference type="OrthoDB" id="428671at2759"/>
<evidence type="ECO:0000313" key="3">
    <source>
        <dbReference type="Proteomes" id="UP000649617"/>
    </source>
</evidence>
<dbReference type="InterPro" id="IPR025487">
    <property type="entry name" value="DUF4379"/>
</dbReference>
<proteinExistence type="predicted"/>
<name>A0A812N3W7_SYMPI</name>
<dbReference type="Proteomes" id="UP000649617">
    <property type="component" value="Unassembled WGS sequence"/>
</dbReference>
<dbReference type="AlphaFoldDB" id="A0A812N3W7"/>
<accession>A0A812N3W7</accession>
<evidence type="ECO:0000313" key="2">
    <source>
        <dbReference type="EMBL" id="CAE7300859.1"/>
    </source>
</evidence>
<comment type="caution">
    <text evidence="2">The sequence shown here is derived from an EMBL/GenBank/DDBJ whole genome shotgun (WGS) entry which is preliminary data.</text>
</comment>
<protein>
    <recommendedName>
        <fullName evidence="1">Treble clef zinc finger domain-containing protein</fullName>
    </recommendedName>
</protein>
<reference evidence="2" key="1">
    <citation type="submission" date="2021-02" db="EMBL/GenBank/DDBJ databases">
        <authorList>
            <person name="Dougan E. K."/>
            <person name="Rhodes N."/>
            <person name="Thang M."/>
            <person name="Chan C."/>
        </authorList>
    </citation>
    <scope>NUCLEOTIDE SEQUENCE</scope>
</reference>
<organism evidence="2 3">
    <name type="scientific">Symbiodinium pilosum</name>
    <name type="common">Dinoflagellate</name>
    <dbReference type="NCBI Taxonomy" id="2952"/>
    <lineage>
        <taxon>Eukaryota</taxon>
        <taxon>Sar</taxon>
        <taxon>Alveolata</taxon>
        <taxon>Dinophyceae</taxon>
        <taxon>Suessiales</taxon>
        <taxon>Symbiodiniaceae</taxon>
        <taxon>Symbiodinium</taxon>
    </lineage>
</organism>
<dbReference type="EMBL" id="CAJNIZ010010446">
    <property type="protein sequence ID" value="CAE7300859.1"/>
    <property type="molecule type" value="Genomic_DNA"/>
</dbReference>
<feature type="non-terminal residue" evidence="2">
    <location>
        <position position="1"/>
    </location>
</feature>
<keyword evidence="3" id="KW-1185">Reference proteome</keyword>
<gene>
    <name evidence="2" type="ORF">SPIL2461_LOCUS6800</name>
</gene>
<dbReference type="Pfam" id="PF14311">
    <property type="entry name" value="DUF4379"/>
    <property type="match status" value="1"/>
</dbReference>